<sequence length="451" mass="51668">MNDGDNSKTLSKKLNPGTVIAGKYKLLEKIGAGSFGMVFKTQNLKNGELIATKFEKRDESQKGVSLLIREIKVLQDVKGLKGFPQLKFYGRDDHYNFFMESYLGMNLEQLMRKCNGKFSQNSVLKIGVQLLERVQAFHEKNLIHRDIKPENFTIGLQDCSQIYVIDFGLSKYYRDSNGKHIPFISNKGLIGTARYASVNALIGNEQSRRDDIESLAYILIYFFMGELPWQNIQVVSKEDKYKKILQMKQNNSLDKLNDLLPKSLVKMLKISKSYEFQQTPDYYGLKKLLQDDIIADTKFDWEKIPGIFSDKDNLSVSIDVQSNTNQFDDLIDIQPGLQNSMCKVTQQETKFINGRLDNSRKNIIYLEVPKRNSTILEGASSPVGTIASYNTSKMNHYEGSNRNLASYKQFIDVQVQSLENDYDDDCIPNSDDSPCLYVRNFIIGSKYKDHH</sequence>
<protein>
    <recommendedName>
        <fullName evidence="2">Casein kinase I</fullName>
        <ecNumber evidence="1">2.7.11.1</ecNumber>
    </recommendedName>
</protein>
<dbReference type="PROSITE" id="PS00108">
    <property type="entry name" value="PROTEIN_KINASE_ST"/>
    <property type="match status" value="1"/>
</dbReference>
<dbReference type="GO" id="GO:0004674">
    <property type="term" value="F:protein serine/threonine kinase activity"/>
    <property type="evidence" value="ECO:0007669"/>
    <property type="project" value="UniProtKB-EC"/>
</dbReference>
<evidence type="ECO:0000256" key="1">
    <source>
        <dbReference type="ARBA" id="ARBA00012513"/>
    </source>
</evidence>
<dbReference type="SMART" id="SM00220">
    <property type="entry name" value="S_TKc"/>
    <property type="match status" value="1"/>
</dbReference>
<dbReference type="OrthoDB" id="291626at2759"/>
<dbReference type="AlphaFoldDB" id="A0A8S1ME65"/>
<gene>
    <name evidence="4" type="ORF">PSON_ATCC_30995.1.T0350078</name>
</gene>
<keyword evidence="5" id="KW-1185">Reference proteome</keyword>
<dbReference type="PROSITE" id="PS50011">
    <property type="entry name" value="PROTEIN_KINASE_DOM"/>
    <property type="match status" value="1"/>
</dbReference>
<evidence type="ECO:0000259" key="3">
    <source>
        <dbReference type="PROSITE" id="PS50011"/>
    </source>
</evidence>
<proteinExistence type="predicted"/>
<dbReference type="Pfam" id="PF00069">
    <property type="entry name" value="Pkinase"/>
    <property type="match status" value="1"/>
</dbReference>
<evidence type="ECO:0000313" key="5">
    <source>
        <dbReference type="Proteomes" id="UP000692954"/>
    </source>
</evidence>
<evidence type="ECO:0000256" key="2">
    <source>
        <dbReference type="ARBA" id="ARBA00023860"/>
    </source>
</evidence>
<dbReference type="PANTHER" id="PTHR11909">
    <property type="entry name" value="CASEIN KINASE-RELATED"/>
    <property type="match status" value="1"/>
</dbReference>
<dbReference type="InterPro" id="IPR008271">
    <property type="entry name" value="Ser/Thr_kinase_AS"/>
</dbReference>
<dbReference type="FunFam" id="1.10.510.10:FF:001087">
    <property type="entry name" value="Uncharacterized protein"/>
    <property type="match status" value="1"/>
</dbReference>
<dbReference type="Proteomes" id="UP000692954">
    <property type="component" value="Unassembled WGS sequence"/>
</dbReference>
<evidence type="ECO:0000313" key="4">
    <source>
        <dbReference type="EMBL" id="CAD8076641.1"/>
    </source>
</evidence>
<dbReference type="InterPro" id="IPR000719">
    <property type="entry name" value="Prot_kinase_dom"/>
</dbReference>
<feature type="domain" description="Protein kinase" evidence="3">
    <location>
        <begin position="24"/>
        <end position="294"/>
    </location>
</feature>
<dbReference type="EC" id="2.7.11.1" evidence="1"/>
<dbReference type="CDD" id="cd14016">
    <property type="entry name" value="STKc_CK1"/>
    <property type="match status" value="1"/>
</dbReference>
<accession>A0A8S1ME65</accession>
<dbReference type="GO" id="GO:0005524">
    <property type="term" value="F:ATP binding"/>
    <property type="evidence" value="ECO:0007669"/>
    <property type="project" value="InterPro"/>
</dbReference>
<dbReference type="EMBL" id="CAJJDN010000035">
    <property type="protein sequence ID" value="CAD8076641.1"/>
    <property type="molecule type" value="Genomic_DNA"/>
</dbReference>
<dbReference type="InterPro" id="IPR050235">
    <property type="entry name" value="CK1_Ser-Thr_kinase"/>
</dbReference>
<name>A0A8S1ME65_9CILI</name>
<comment type="caution">
    <text evidence="4">The sequence shown here is derived from an EMBL/GenBank/DDBJ whole genome shotgun (WGS) entry which is preliminary data.</text>
</comment>
<organism evidence="4 5">
    <name type="scientific">Paramecium sonneborni</name>
    <dbReference type="NCBI Taxonomy" id="65129"/>
    <lineage>
        <taxon>Eukaryota</taxon>
        <taxon>Sar</taxon>
        <taxon>Alveolata</taxon>
        <taxon>Ciliophora</taxon>
        <taxon>Intramacronucleata</taxon>
        <taxon>Oligohymenophorea</taxon>
        <taxon>Peniculida</taxon>
        <taxon>Parameciidae</taxon>
        <taxon>Paramecium</taxon>
    </lineage>
</organism>
<reference evidence="4" key="1">
    <citation type="submission" date="2021-01" db="EMBL/GenBank/DDBJ databases">
        <authorList>
            <consortium name="Genoscope - CEA"/>
            <person name="William W."/>
        </authorList>
    </citation>
    <scope>NUCLEOTIDE SEQUENCE</scope>
</reference>